<evidence type="ECO:0000256" key="1">
    <source>
        <dbReference type="ARBA" id="ARBA00008604"/>
    </source>
</evidence>
<organism evidence="10 11">
    <name type="scientific">Trypanosoma brucei equiperdum</name>
    <dbReference type="NCBI Taxonomy" id="630700"/>
    <lineage>
        <taxon>Eukaryota</taxon>
        <taxon>Discoba</taxon>
        <taxon>Euglenozoa</taxon>
        <taxon>Kinetoplastea</taxon>
        <taxon>Metakinetoplastina</taxon>
        <taxon>Trypanosomatida</taxon>
        <taxon>Trypanosomatidae</taxon>
        <taxon>Trypanosoma</taxon>
    </lineage>
</organism>
<dbReference type="EMBL" id="QSBY01000009">
    <property type="protein sequence ID" value="RHW70217.1"/>
    <property type="molecule type" value="Genomic_DNA"/>
</dbReference>
<sequence length="365" mass="40237">MRRSRVPADGVSHILGKRAVALLVPVLITLMLVTWSVLNLSSLIGERQNSLVIVEPHGNESSSLQVFEASVINALAVVALIVVFTFIMLALYKFGFEIVLYVWLGVSVGSILFITMWVFLDLVLTRFQIPYDFITMFLVLWNTGVVGLVSIFYYSHPTVAQVYLIAISVIVAWSATSLPAWTTWCLLVAVAIYDVVAVLCPYGPLRMLVEAADERNRPIPALVYDSDARIIVATSFPGEDAQMVEIAARARKQEGGRQRPRKRPPSPLDSLLGDTPFKLGLGDFIFYSLLCGIAASYSFIPWLMSVIAVLFGLVGTLLFLVLFKEKLTALPALPISIALGVITYFSSRYLVVPLDWFATLSVLAL</sequence>
<dbReference type="InterPro" id="IPR001108">
    <property type="entry name" value="Peptidase_A22A"/>
</dbReference>
<comment type="subunit">
    <text evidence="8">Homodimer.</text>
</comment>
<evidence type="ECO:0000256" key="7">
    <source>
        <dbReference type="ARBA" id="ARBA00023136"/>
    </source>
</evidence>
<dbReference type="GO" id="GO:0007219">
    <property type="term" value="P:Notch signaling pathway"/>
    <property type="evidence" value="ECO:0007669"/>
    <property type="project" value="UniProtKB-KW"/>
</dbReference>
<feature type="region of interest" description="Disordered" evidence="9">
    <location>
        <begin position="250"/>
        <end position="270"/>
    </location>
</feature>
<evidence type="ECO:0000256" key="5">
    <source>
        <dbReference type="ARBA" id="ARBA00022989"/>
    </source>
</evidence>
<dbReference type="GO" id="GO:0005789">
    <property type="term" value="C:endoplasmic reticulum membrane"/>
    <property type="evidence" value="ECO:0007669"/>
    <property type="project" value="UniProtKB-SubCell"/>
</dbReference>
<dbReference type="GO" id="GO:0000139">
    <property type="term" value="C:Golgi membrane"/>
    <property type="evidence" value="ECO:0007669"/>
    <property type="project" value="UniProtKB-SubCell"/>
</dbReference>
<name>A0A3L6L4Q8_9TRYP</name>
<evidence type="ECO:0000313" key="10">
    <source>
        <dbReference type="EMBL" id="RHW70217.1"/>
    </source>
</evidence>
<keyword evidence="4 8" id="KW-0914">Notch signaling pathway</keyword>
<feature type="transmembrane region" description="Helical" evidence="8">
    <location>
        <begin position="20"/>
        <end position="38"/>
    </location>
</feature>
<reference evidence="10 11" key="1">
    <citation type="submission" date="2018-09" db="EMBL/GenBank/DDBJ databases">
        <title>whole genome sequence of T. equiperdum IVM-t1 strain.</title>
        <authorList>
            <person name="Suganuma K."/>
        </authorList>
    </citation>
    <scope>NUCLEOTIDE SEQUENCE [LARGE SCALE GENOMIC DNA]</scope>
    <source>
        <strain evidence="10 11">IVM-t1</strain>
    </source>
</reference>
<keyword evidence="3 8" id="KW-0256">Endoplasmic reticulum</keyword>
<evidence type="ECO:0000313" key="11">
    <source>
        <dbReference type="Proteomes" id="UP000266743"/>
    </source>
</evidence>
<keyword evidence="2 8" id="KW-0812">Transmembrane</keyword>
<gene>
    <name evidence="10" type="ORF">DPX39_090022100</name>
</gene>
<comment type="caution">
    <text evidence="10">The sequence shown here is derived from an EMBL/GenBank/DDBJ whole genome shotgun (WGS) entry which is preliminary data.</text>
</comment>
<keyword evidence="7 8" id="KW-0472">Membrane</keyword>
<dbReference type="SMART" id="SM00730">
    <property type="entry name" value="PSN"/>
    <property type="match status" value="1"/>
</dbReference>
<evidence type="ECO:0000256" key="2">
    <source>
        <dbReference type="ARBA" id="ARBA00022692"/>
    </source>
</evidence>
<dbReference type="GO" id="GO:0042500">
    <property type="term" value="F:aspartic endopeptidase activity, intramembrane cleaving"/>
    <property type="evidence" value="ECO:0007669"/>
    <property type="project" value="InterPro"/>
</dbReference>
<feature type="transmembrane region" description="Helical" evidence="8">
    <location>
        <begin position="98"/>
        <end position="119"/>
    </location>
</feature>
<comment type="domain">
    <text evidence="8">The PAL motif is required for normal active site conformation.</text>
</comment>
<dbReference type="GO" id="GO:0070765">
    <property type="term" value="C:gamma-secretase complex"/>
    <property type="evidence" value="ECO:0007669"/>
    <property type="project" value="TreeGrafter"/>
</dbReference>
<evidence type="ECO:0000256" key="9">
    <source>
        <dbReference type="SAM" id="MobiDB-lite"/>
    </source>
</evidence>
<feature type="transmembrane region" description="Helical" evidence="8">
    <location>
        <begin position="330"/>
        <end position="351"/>
    </location>
</feature>
<dbReference type="PANTHER" id="PTHR10202:SF13">
    <property type="entry name" value="PRESENILIN HOMOLOG"/>
    <property type="match status" value="1"/>
</dbReference>
<dbReference type="Pfam" id="PF01080">
    <property type="entry name" value="Presenilin"/>
    <property type="match status" value="2"/>
</dbReference>
<dbReference type="GO" id="GO:0006509">
    <property type="term" value="P:membrane protein ectodomain proteolysis"/>
    <property type="evidence" value="ECO:0007669"/>
    <property type="project" value="TreeGrafter"/>
</dbReference>
<dbReference type="PRINTS" id="PR01072">
    <property type="entry name" value="PRESENILIN"/>
</dbReference>
<comment type="function">
    <text evidence="8">Probable subunit of the gamma-secretase complex, an endoprotease complex that catalyzes the intramembrane cleavage of integral membrane proteins such as Notch receptors.</text>
</comment>
<feature type="transmembrane region" description="Helical" evidence="8">
    <location>
        <begin position="131"/>
        <end position="152"/>
    </location>
</feature>
<keyword evidence="6 8" id="KW-0333">Golgi apparatus</keyword>
<accession>A0A3L6L4Q8</accession>
<feature type="transmembrane region" description="Helical" evidence="8">
    <location>
        <begin position="71"/>
        <end position="91"/>
    </location>
</feature>
<feature type="transmembrane region" description="Helical" evidence="8">
    <location>
        <begin position="159"/>
        <end position="175"/>
    </location>
</feature>
<evidence type="ECO:0000256" key="3">
    <source>
        <dbReference type="ARBA" id="ARBA00022824"/>
    </source>
</evidence>
<dbReference type="InterPro" id="IPR042524">
    <property type="entry name" value="Presenilin_C"/>
</dbReference>
<dbReference type="Gene3D" id="1.10.472.100">
    <property type="entry name" value="Presenilin"/>
    <property type="match status" value="1"/>
</dbReference>
<dbReference type="InterPro" id="IPR006639">
    <property type="entry name" value="Preselin/SPP"/>
</dbReference>
<dbReference type="EC" id="3.4.23.-" evidence="8"/>
<protein>
    <recommendedName>
        <fullName evidence="8">Presenilin</fullName>
        <ecNumber evidence="8">3.4.23.-</ecNumber>
    </recommendedName>
</protein>
<comment type="subcellular location">
    <subcellularLocation>
        <location evidence="8">Endoplasmic reticulum membrane</location>
        <topology evidence="8">Multi-pass membrane protein</topology>
    </subcellularLocation>
    <subcellularLocation>
        <location evidence="8">Golgi apparatus membrane</location>
        <topology evidence="8">Multi-pass membrane protein</topology>
    </subcellularLocation>
</comment>
<keyword evidence="8" id="KW-0378">Hydrolase</keyword>
<dbReference type="GO" id="GO:0016485">
    <property type="term" value="P:protein processing"/>
    <property type="evidence" value="ECO:0007669"/>
    <property type="project" value="InterPro"/>
</dbReference>
<keyword evidence="8" id="KW-0645">Protease</keyword>
<dbReference type="Proteomes" id="UP000266743">
    <property type="component" value="Chromosome 9"/>
</dbReference>
<dbReference type="AlphaFoldDB" id="A0A3L6L4Q8"/>
<evidence type="ECO:0000256" key="6">
    <source>
        <dbReference type="ARBA" id="ARBA00023034"/>
    </source>
</evidence>
<comment type="similarity">
    <text evidence="1 8">Belongs to the peptidase A22A family.</text>
</comment>
<proteinExistence type="inferred from homology"/>
<keyword evidence="5 8" id="KW-1133">Transmembrane helix</keyword>
<evidence type="ECO:0000256" key="4">
    <source>
        <dbReference type="ARBA" id="ARBA00022976"/>
    </source>
</evidence>
<dbReference type="PANTHER" id="PTHR10202">
    <property type="entry name" value="PRESENILIN"/>
    <property type="match status" value="1"/>
</dbReference>
<evidence type="ECO:0000256" key="8">
    <source>
        <dbReference type="RuleBase" id="RU361148"/>
    </source>
</evidence>
<feature type="transmembrane region" description="Helical" evidence="8">
    <location>
        <begin position="306"/>
        <end position="323"/>
    </location>
</feature>